<dbReference type="PROSITE" id="PS00107">
    <property type="entry name" value="PROTEIN_KINASE_ATP"/>
    <property type="match status" value="1"/>
</dbReference>
<evidence type="ECO:0000256" key="23">
    <source>
        <dbReference type="SAM" id="Phobius"/>
    </source>
</evidence>
<evidence type="ECO:0000256" key="15">
    <source>
        <dbReference type="ARBA" id="ARBA00022840"/>
    </source>
</evidence>
<evidence type="ECO:0000256" key="10">
    <source>
        <dbReference type="ARBA" id="ARBA00022692"/>
    </source>
</evidence>
<dbReference type="FunFam" id="1.10.510.10:FF:000358">
    <property type="entry name" value="Putative leucine-rich repeat receptor-like serine/threonine-protein kinase"/>
    <property type="match status" value="1"/>
</dbReference>
<protein>
    <recommendedName>
        <fullName evidence="4">non-specific serine/threonine protein kinase</fullName>
        <ecNumber evidence="4">2.7.11.1</ecNumber>
    </recommendedName>
</protein>
<gene>
    <name evidence="26" type="ORF">CEY00_Acc17094</name>
</gene>
<evidence type="ECO:0000256" key="21">
    <source>
        <dbReference type="ARBA" id="ARBA00048679"/>
    </source>
</evidence>
<sequence>MSLAVLWWSFFLSVVLICSGSFGSALGGNETDRLALLAFKAEITGPLGVLSSWNESIHFCQWSGVTCGRRHQRVVVLDLDDQGLSGSISPHIGNLSFLKELWLRKNSLSHIIPPELGFLRRLRILSLRNNSISGEIPANISASSGLTVLDLNFNRLAGKIPDELGSLTNLKKLNLGKNNLTGSIPSTFGNLSSLELFAALQNSISGNIPDVLGRLKNLQALGLANNRLVGSIPSSFFNLSSIQALDVGSNQMHGSFPSDLGITLPNLQFFAVSSNLFTGSIPFSLSNASKLQILSFGNNQFTGRVPPLGKSHDLWSLSFSRNHLGTGEAHDLSFIPSLTNATHLFLFALNANNFGGVFPESIRNFSTNLSILAMDNNKITGNIPIGIENLVNLEILRLWNNQLSGKIPFNIGKFQRLQSLSLSGNKFSGNIPSSLGNLSLLTKLYLDENYFHGNIPSDLGKCKLLDALSLDGNNLNGTIPREVMSLSSLLNLTVSENHLTGSLPVEVGNLKILEVLDVSKNKLSGKLPSTLDSCVKLRLLYVEDNNFQGMIPKSLSYLRGMEELDLSRNNLSGELPNFLSDFVFLRKLNLSFNGFEGAVPERGIFRNASAVSVEGNNRLCGGIAELHLHHCNSKASKRKRYTLLLKIIIPITFCLVGLVLMLCFLYRSRFRKRMEVPSSRTLGNAFQRVSYQSLFEATGGFSPANLIGVGGFGSVYRGILDQGAKLVAVKVLNLEFRGASKSFIAECKALKNMRHRNLVKVITTCSSIDNHGKDFKALVYEFMVNGSLEDWLHPNENEDEANKDSRNLNLLQRLNIAIDVASAIDYLHNHCHEPMAHCDLKPSNVLLDHEMTGHVGDFGLARFFPEAIYGSSTNQSSSIGIRGSIGYAAPEYGMGNEVTKSGDVYSYGILLLEMFTGRRPTDNKFSNSLSIHNFVKMALLEQKIEGIADPTLLQQREKVGESSNRSITQHQDLASKSQDISECLISILQIGITCSEELPRDRIAINDAVARLLAIRNTHFGGTSGVLRS</sequence>
<dbReference type="SMART" id="SM00369">
    <property type="entry name" value="LRR_TYP"/>
    <property type="match status" value="9"/>
</dbReference>
<dbReference type="FunFam" id="3.80.10.10:FF:000288">
    <property type="entry name" value="LRR receptor-like serine/threonine-protein kinase EFR"/>
    <property type="match status" value="1"/>
</dbReference>
<keyword evidence="9" id="KW-0808">Transferase</keyword>
<evidence type="ECO:0000256" key="4">
    <source>
        <dbReference type="ARBA" id="ARBA00012513"/>
    </source>
</evidence>
<dbReference type="Proteomes" id="UP000241394">
    <property type="component" value="Chromosome LG15"/>
</dbReference>
<evidence type="ECO:0000256" key="20">
    <source>
        <dbReference type="ARBA" id="ARBA00047899"/>
    </source>
</evidence>
<dbReference type="PANTHER" id="PTHR27008:SF596">
    <property type="entry name" value="OS02G0215500 PROTEIN"/>
    <property type="match status" value="1"/>
</dbReference>
<keyword evidence="11 24" id="KW-0732">Signal</keyword>
<evidence type="ECO:0000313" key="26">
    <source>
        <dbReference type="EMBL" id="PSS10006.1"/>
    </source>
</evidence>
<evidence type="ECO:0000256" key="17">
    <source>
        <dbReference type="ARBA" id="ARBA00023136"/>
    </source>
</evidence>
<keyword evidence="7" id="KW-0597">Phosphoprotein</keyword>
<keyword evidence="12" id="KW-0677">Repeat</keyword>
<evidence type="ECO:0000256" key="22">
    <source>
        <dbReference type="PROSITE-ProRule" id="PRU10141"/>
    </source>
</evidence>
<dbReference type="InterPro" id="IPR008271">
    <property type="entry name" value="Ser/Thr_kinase_AS"/>
</dbReference>
<dbReference type="Gene3D" id="1.10.510.10">
    <property type="entry name" value="Transferase(Phosphotransferase) domain 1"/>
    <property type="match status" value="1"/>
</dbReference>
<dbReference type="EC" id="2.7.11.1" evidence="4"/>
<feature type="domain" description="Protein kinase" evidence="25">
    <location>
        <begin position="701"/>
        <end position="1020"/>
    </location>
</feature>
<comment type="subcellular location">
    <subcellularLocation>
        <location evidence="1">Cell membrane</location>
        <topology evidence="1">Single-pass membrane protein</topology>
    </subcellularLocation>
    <subcellularLocation>
        <location evidence="2">Membrane</location>
        <topology evidence="2">Single-pass type I membrane protein</topology>
    </subcellularLocation>
</comment>
<dbReference type="InterPro" id="IPR032675">
    <property type="entry name" value="LRR_dom_sf"/>
</dbReference>
<dbReference type="GO" id="GO:0005886">
    <property type="term" value="C:plasma membrane"/>
    <property type="evidence" value="ECO:0007669"/>
    <property type="project" value="UniProtKB-SubCell"/>
</dbReference>
<dbReference type="STRING" id="1590841.A0A2R6QKT2"/>
<dbReference type="PROSITE" id="PS50011">
    <property type="entry name" value="PROTEIN_KINASE_DOM"/>
    <property type="match status" value="1"/>
</dbReference>
<evidence type="ECO:0000256" key="16">
    <source>
        <dbReference type="ARBA" id="ARBA00022989"/>
    </source>
</evidence>
<dbReference type="InterPro" id="IPR013210">
    <property type="entry name" value="LRR_N_plant-typ"/>
</dbReference>
<dbReference type="Pfam" id="PF00560">
    <property type="entry name" value="LRR_1"/>
    <property type="match status" value="7"/>
</dbReference>
<evidence type="ECO:0000256" key="13">
    <source>
        <dbReference type="ARBA" id="ARBA00022741"/>
    </source>
</evidence>
<evidence type="ECO:0000256" key="14">
    <source>
        <dbReference type="ARBA" id="ARBA00022777"/>
    </source>
</evidence>
<dbReference type="SUPFAM" id="SSF56112">
    <property type="entry name" value="Protein kinase-like (PK-like)"/>
    <property type="match status" value="1"/>
</dbReference>
<dbReference type="FunFam" id="3.80.10.10:FF:000041">
    <property type="entry name" value="LRR receptor-like serine/threonine-protein kinase ERECTA"/>
    <property type="match status" value="1"/>
</dbReference>
<dbReference type="AlphaFoldDB" id="A0A2R6QKT2"/>
<dbReference type="Pfam" id="PF13855">
    <property type="entry name" value="LRR_8"/>
    <property type="match status" value="1"/>
</dbReference>
<evidence type="ECO:0000256" key="24">
    <source>
        <dbReference type="SAM" id="SignalP"/>
    </source>
</evidence>
<dbReference type="PANTHER" id="PTHR27008">
    <property type="entry name" value="OS04G0122200 PROTEIN"/>
    <property type="match status" value="1"/>
</dbReference>
<keyword evidence="16 23" id="KW-1133">Transmembrane helix</keyword>
<evidence type="ECO:0000256" key="11">
    <source>
        <dbReference type="ARBA" id="ARBA00022729"/>
    </source>
</evidence>
<dbReference type="InterPro" id="IPR000719">
    <property type="entry name" value="Prot_kinase_dom"/>
</dbReference>
<dbReference type="Gramene" id="PSS10006">
    <property type="protein sequence ID" value="PSS10006"/>
    <property type="gene ID" value="CEY00_Acc17094"/>
</dbReference>
<dbReference type="OMA" id="YRHERQT"/>
<keyword evidence="14 26" id="KW-0418">Kinase</keyword>
<evidence type="ECO:0000256" key="5">
    <source>
        <dbReference type="ARBA" id="ARBA00022475"/>
    </source>
</evidence>
<keyword evidence="5" id="KW-1003">Cell membrane</keyword>
<keyword evidence="10 23" id="KW-0812">Transmembrane</keyword>
<dbReference type="EMBL" id="NKQK01000015">
    <property type="protein sequence ID" value="PSS10006.1"/>
    <property type="molecule type" value="Genomic_DNA"/>
</dbReference>
<feature type="chain" id="PRO_5015323606" description="non-specific serine/threonine protein kinase" evidence="24">
    <location>
        <begin position="28"/>
        <end position="1029"/>
    </location>
</feature>
<dbReference type="Pfam" id="PF08263">
    <property type="entry name" value="LRRNT_2"/>
    <property type="match status" value="1"/>
</dbReference>
<dbReference type="FunFam" id="3.80.10.10:FF:000101">
    <property type="entry name" value="LRR receptor-like serine/threonine-protein kinase ERECTA"/>
    <property type="match status" value="1"/>
</dbReference>
<keyword evidence="27" id="KW-1185">Reference proteome</keyword>
<evidence type="ECO:0000256" key="18">
    <source>
        <dbReference type="ARBA" id="ARBA00023170"/>
    </source>
</evidence>
<dbReference type="SMART" id="SM00365">
    <property type="entry name" value="LRR_SD22"/>
    <property type="match status" value="7"/>
</dbReference>
<evidence type="ECO:0000256" key="12">
    <source>
        <dbReference type="ARBA" id="ARBA00022737"/>
    </source>
</evidence>
<dbReference type="Pfam" id="PF00069">
    <property type="entry name" value="Pkinase"/>
    <property type="match status" value="1"/>
</dbReference>
<dbReference type="GO" id="GO:0005524">
    <property type="term" value="F:ATP binding"/>
    <property type="evidence" value="ECO:0007669"/>
    <property type="project" value="UniProtKB-UniRule"/>
</dbReference>
<feature type="binding site" evidence="22">
    <location>
        <position position="730"/>
    </location>
    <ligand>
        <name>ATP</name>
        <dbReference type="ChEBI" id="CHEBI:30616"/>
    </ligand>
</feature>
<organism evidence="26 27">
    <name type="scientific">Actinidia chinensis var. chinensis</name>
    <name type="common">Chinese soft-hair kiwi</name>
    <dbReference type="NCBI Taxonomy" id="1590841"/>
    <lineage>
        <taxon>Eukaryota</taxon>
        <taxon>Viridiplantae</taxon>
        <taxon>Streptophyta</taxon>
        <taxon>Embryophyta</taxon>
        <taxon>Tracheophyta</taxon>
        <taxon>Spermatophyta</taxon>
        <taxon>Magnoliopsida</taxon>
        <taxon>eudicotyledons</taxon>
        <taxon>Gunneridae</taxon>
        <taxon>Pentapetalae</taxon>
        <taxon>asterids</taxon>
        <taxon>Ericales</taxon>
        <taxon>Actinidiaceae</taxon>
        <taxon>Actinidia</taxon>
    </lineage>
</organism>
<dbReference type="GO" id="GO:0051707">
    <property type="term" value="P:response to other organism"/>
    <property type="evidence" value="ECO:0007669"/>
    <property type="project" value="UniProtKB-ARBA"/>
</dbReference>
<evidence type="ECO:0000313" key="27">
    <source>
        <dbReference type="Proteomes" id="UP000241394"/>
    </source>
</evidence>
<dbReference type="PROSITE" id="PS00108">
    <property type="entry name" value="PROTEIN_KINASE_ST"/>
    <property type="match status" value="1"/>
</dbReference>
<dbReference type="GO" id="GO:0006952">
    <property type="term" value="P:defense response"/>
    <property type="evidence" value="ECO:0007669"/>
    <property type="project" value="UniProtKB-ARBA"/>
</dbReference>
<evidence type="ECO:0000256" key="8">
    <source>
        <dbReference type="ARBA" id="ARBA00022614"/>
    </source>
</evidence>
<evidence type="ECO:0000256" key="9">
    <source>
        <dbReference type="ARBA" id="ARBA00022679"/>
    </source>
</evidence>
<dbReference type="FunFam" id="3.30.200.20:FF:000432">
    <property type="entry name" value="LRR receptor-like serine/threonine-protein kinase EFR"/>
    <property type="match status" value="1"/>
</dbReference>
<dbReference type="SUPFAM" id="SSF52058">
    <property type="entry name" value="L domain-like"/>
    <property type="match status" value="2"/>
</dbReference>
<dbReference type="Gene3D" id="3.30.200.20">
    <property type="entry name" value="Phosphorylase Kinase, domain 1"/>
    <property type="match status" value="1"/>
</dbReference>
<evidence type="ECO:0000256" key="1">
    <source>
        <dbReference type="ARBA" id="ARBA00004162"/>
    </source>
</evidence>
<comment type="catalytic activity">
    <reaction evidence="21">
        <text>L-seryl-[protein] + ATP = O-phospho-L-seryl-[protein] + ADP + H(+)</text>
        <dbReference type="Rhea" id="RHEA:17989"/>
        <dbReference type="Rhea" id="RHEA-COMP:9863"/>
        <dbReference type="Rhea" id="RHEA-COMP:11604"/>
        <dbReference type="ChEBI" id="CHEBI:15378"/>
        <dbReference type="ChEBI" id="CHEBI:29999"/>
        <dbReference type="ChEBI" id="CHEBI:30616"/>
        <dbReference type="ChEBI" id="CHEBI:83421"/>
        <dbReference type="ChEBI" id="CHEBI:456216"/>
        <dbReference type="EC" id="2.7.11.1"/>
    </reaction>
</comment>
<keyword evidence="8" id="KW-0433">Leucine-rich repeat</keyword>
<dbReference type="InterPro" id="IPR011009">
    <property type="entry name" value="Kinase-like_dom_sf"/>
</dbReference>
<dbReference type="GO" id="GO:0004674">
    <property type="term" value="F:protein serine/threonine kinase activity"/>
    <property type="evidence" value="ECO:0007669"/>
    <property type="project" value="UniProtKB-KW"/>
</dbReference>
<keyword evidence="18 26" id="KW-0675">Receptor</keyword>
<evidence type="ECO:0000256" key="19">
    <source>
        <dbReference type="ARBA" id="ARBA00023180"/>
    </source>
</evidence>
<dbReference type="InParanoid" id="A0A2R6QKT2"/>
<dbReference type="InterPro" id="IPR001611">
    <property type="entry name" value="Leu-rich_rpt"/>
</dbReference>
<reference evidence="26 27" key="1">
    <citation type="submission" date="2017-07" db="EMBL/GenBank/DDBJ databases">
        <title>An improved, manually edited Actinidia chinensis var. chinensis (kiwifruit) genome highlights the challenges associated with draft genomes and gene prediction in plants.</title>
        <authorList>
            <person name="Pilkington S."/>
            <person name="Crowhurst R."/>
            <person name="Hilario E."/>
            <person name="Nardozza S."/>
            <person name="Fraser L."/>
            <person name="Peng Y."/>
            <person name="Gunaseelan K."/>
            <person name="Simpson R."/>
            <person name="Tahir J."/>
            <person name="Deroles S."/>
            <person name="Templeton K."/>
            <person name="Luo Z."/>
            <person name="Davy M."/>
            <person name="Cheng C."/>
            <person name="Mcneilage M."/>
            <person name="Scaglione D."/>
            <person name="Liu Y."/>
            <person name="Zhang Q."/>
            <person name="Datson P."/>
            <person name="De Silva N."/>
            <person name="Gardiner S."/>
            <person name="Bassett H."/>
            <person name="Chagne D."/>
            <person name="Mccallum J."/>
            <person name="Dzierzon H."/>
            <person name="Deng C."/>
            <person name="Wang Y.-Y."/>
            <person name="Barron N."/>
            <person name="Manako K."/>
            <person name="Bowen J."/>
            <person name="Foster T."/>
            <person name="Erridge Z."/>
            <person name="Tiffin H."/>
            <person name="Waite C."/>
            <person name="Davies K."/>
            <person name="Grierson E."/>
            <person name="Laing W."/>
            <person name="Kirk R."/>
            <person name="Chen X."/>
            <person name="Wood M."/>
            <person name="Montefiori M."/>
            <person name="Brummell D."/>
            <person name="Schwinn K."/>
            <person name="Catanach A."/>
            <person name="Fullerton C."/>
            <person name="Li D."/>
            <person name="Meiyalaghan S."/>
            <person name="Nieuwenhuizen N."/>
            <person name="Read N."/>
            <person name="Prakash R."/>
            <person name="Hunter D."/>
            <person name="Zhang H."/>
            <person name="Mckenzie M."/>
            <person name="Knabel M."/>
            <person name="Harris A."/>
            <person name="Allan A."/>
            <person name="Chen A."/>
            <person name="Janssen B."/>
            <person name="Plunkett B."/>
            <person name="Dwamena C."/>
            <person name="Voogd C."/>
            <person name="Leif D."/>
            <person name="Lafferty D."/>
            <person name="Souleyre E."/>
            <person name="Varkonyi-Gasic E."/>
            <person name="Gambi F."/>
            <person name="Hanley J."/>
            <person name="Yao J.-L."/>
            <person name="Cheung J."/>
            <person name="David K."/>
            <person name="Warren B."/>
            <person name="Marsh K."/>
            <person name="Snowden K."/>
            <person name="Lin-Wang K."/>
            <person name="Brian L."/>
            <person name="Martinez-Sanchez M."/>
            <person name="Wang M."/>
            <person name="Ileperuma N."/>
            <person name="Macnee N."/>
            <person name="Campin R."/>
            <person name="Mcatee P."/>
            <person name="Drummond R."/>
            <person name="Espley R."/>
            <person name="Ireland H."/>
            <person name="Wu R."/>
            <person name="Atkinson R."/>
            <person name="Karunairetnam S."/>
            <person name="Bulley S."/>
            <person name="Chunkath S."/>
            <person name="Hanley Z."/>
            <person name="Storey R."/>
            <person name="Thrimawithana A."/>
            <person name="Thomson S."/>
            <person name="David C."/>
            <person name="Testolin R."/>
        </authorList>
    </citation>
    <scope>NUCLEOTIDE SEQUENCE [LARGE SCALE GENOMIC DNA]</scope>
    <source>
        <strain evidence="27">cv. Red5</strain>
        <tissue evidence="26">Young leaf</tissue>
    </source>
</reference>
<evidence type="ECO:0000256" key="3">
    <source>
        <dbReference type="ARBA" id="ARBA00008684"/>
    </source>
</evidence>
<comment type="similarity">
    <text evidence="3">Belongs to the protein kinase superfamily. Ser/Thr protein kinase family.</text>
</comment>
<comment type="catalytic activity">
    <reaction evidence="20">
        <text>L-threonyl-[protein] + ATP = O-phospho-L-threonyl-[protein] + ADP + H(+)</text>
        <dbReference type="Rhea" id="RHEA:46608"/>
        <dbReference type="Rhea" id="RHEA-COMP:11060"/>
        <dbReference type="Rhea" id="RHEA-COMP:11605"/>
        <dbReference type="ChEBI" id="CHEBI:15378"/>
        <dbReference type="ChEBI" id="CHEBI:30013"/>
        <dbReference type="ChEBI" id="CHEBI:30616"/>
        <dbReference type="ChEBI" id="CHEBI:61977"/>
        <dbReference type="ChEBI" id="CHEBI:456216"/>
        <dbReference type="EC" id="2.7.11.1"/>
    </reaction>
</comment>
<dbReference type="InterPro" id="IPR017441">
    <property type="entry name" value="Protein_kinase_ATP_BS"/>
</dbReference>
<feature type="transmembrane region" description="Helical" evidence="23">
    <location>
        <begin position="643"/>
        <end position="666"/>
    </location>
</feature>
<reference evidence="27" key="2">
    <citation type="journal article" date="2018" name="BMC Genomics">
        <title>A manually annotated Actinidia chinensis var. chinensis (kiwifruit) genome highlights the challenges associated with draft genomes and gene prediction in plants.</title>
        <authorList>
            <person name="Pilkington S.M."/>
            <person name="Crowhurst R."/>
            <person name="Hilario E."/>
            <person name="Nardozza S."/>
            <person name="Fraser L."/>
            <person name="Peng Y."/>
            <person name="Gunaseelan K."/>
            <person name="Simpson R."/>
            <person name="Tahir J."/>
            <person name="Deroles S.C."/>
            <person name="Templeton K."/>
            <person name="Luo Z."/>
            <person name="Davy M."/>
            <person name="Cheng C."/>
            <person name="McNeilage M."/>
            <person name="Scaglione D."/>
            <person name="Liu Y."/>
            <person name="Zhang Q."/>
            <person name="Datson P."/>
            <person name="De Silva N."/>
            <person name="Gardiner S.E."/>
            <person name="Bassett H."/>
            <person name="Chagne D."/>
            <person name="McCallum J."/>
            <person name="Dzierzon H."/>
            <person name="Deng C."/>
            <person name="Wang Y.Y."/>
            <person name="Barron L."/>
            <person name="Manako K."/>
            <person name="Bowen J."/>
            <person name="Foster T.M."/>
            <person name="Erridge Z.A."/>
            <person name="Tiffin H."/>
            <person name="Waite C.N."/>
            <person name="Davies K.M."/>
            <person name="Grierson E.P."/>
            <person name="Laing W.A."/>
            <person name="Kirk R."/>
            <person name="Chen X."/>
            <person name="Wood M."/>
            <person name="Montefiori M."/>
            <person name="Brummell D.A."/>
            <person name="Schwinn K.E."/>
            <person name="Catanach A."/>
            <person name="Fullerton C."/>
            <person name="Li D."/>
            <person name="Meiyalaghan S."/>
            <person name="Nieuwenhuizen N."/>
            <person name="Read N."/>
            <person name="Prakash R."/>
            <person name="Hunter D."/>
            <person name="Zhang H."/>
            <person name="McKenzie M."/>
            <person name="Knabel M."/>
            <person name="Harris A."/>
            <person name="Allan A.C."/>
            <person name="Gleave A."/>
            <person name="Chen A."/>
            <person name="Janssen B.J."/>
            <person name="Plunkett B."/>
            <person name="Ampomah-Dwamena C."/>
            <person name="Voogd C."/>
            <person name="Leif D."/>
            <person name="Lafferty D."/>
            <person name="Souleyre E.J.F."/>
            <person name="Varkonyi-Gasic E."/>
            <person name="Gambi F."/>
            <person name="Hanley J."/>
            <person name="Yao J.L."/>
            <person name="Cheung J."/>
            <person name="David K.M."/>
            <person name="Warren B."/>
            <person name="Marsh K."/>
            <person name="Snowden K.C."/>
            <person name="Lin-Wang K."/>
            <person name="Brian L."/>
            <person name="Martinez-Sanchez M."/>
            <person name="Wang M."/>
            <person name="Ileperuma N."/>
            <person name="Macnee N."/>
            <person name="Campin R."/>
            <person name="McAtee P."/>
            <person name="Drummond R.S.M."/>
            <person name="Espley R.V."/>
            <person name="Ireland H.S."/>
            <person name="Wu R."/>
            <person name="Atkinson R.G."/>
            <person name="Karunairetnam S."/>
            <person name="Bulley S."/>
            <person name="Chunkath S."/>
            <person name="Hanley Z."/>
            <person name="Storey R."/>
            <person name="Thrimawithana A.H."/>
            <person name="Thomson S."/>
            <person name="David C."/>
            <person name="Testolin R."/>
            <person name="Huang H."/>
            <person name="Hellens R.P."/>
            <person name="Schaffer R.J."/>
        </authorList>
    </citation>
    <scope>NUCLEOTIDE SEQUENCE [LARGE SCALE GENOMIC DNA]</scope>
    <source>
        <strain evidence="27">cv. Red5</strain>
    </source>
</reference>
<accession>A0A2R6QKT2</accession>
<evidence type="ECO:0000256" key="7">
    <source>
        <dbReference type="ARBA" id="ARBA00022553"/>
    </source>
</evidence>
<dbReference type="InterPro" id="IPR003591">
    <property type="entry name" value="Leu-rich_rpt_typical-subtyp"/>
</dbReference>
<name>A0A2R6QKT2_ACTCC</name>
<comment type="caution">
    <text evidence="26">The sequence shown here is derived from an EMBL/GenBank/DDBJ whole genome shotgun (WGS) entry which is preliminary data.</text>
</comment>
<evidence type="ECO:0000259" key="25">
    <source>
        <dbReference type="PROSITE" id="PS50011"/>
    </source>
</evidence>
<proteinExistence type="inferred from homology"/>
<dbReference type="SMART" id="SM00220">
    <property type="entry name" value="S_TKc"/>
    <property type="match status" value="1"/>
</dbReference>
<evidence type="ECO:0000256" key="2">
    <source>
        <dbReference type="ARBA" id="ARBA00004479"/>
    </source>
</evidence>
<keyword evidence="17 23" id="KW-0472">Membrane</keyword>
<keyword evidence="15 22" id="KW-0067">ATP-binding</keyword>
<evidence type="ECO:0000256" key="6">
    <source>
        <dbReference type="ARBA" id="ARBA00022527"/>
    </source>
</evidence>
<dbReference type="Gene3D" id="3.80.10.10">
    <property type="entry name" value="Ribonuclease Inhibitor"/>
    <property type="match status" value="4"/>
</dbReference>
<keyword evidence="6" id="KW-0723">Serine/threonine-protein kinase</keyword>
<dbReference type="OrthoDB" id="676979at2759"/>
<feature type="signal peptide" evidence="24">
    <location>
        <begin position="1"/>
        <end position="27"/>
    </location>
</feature>
<keyword evidence="13 22" id="KW-0547">Nucleotide-binding</keyword>
<keyword evidence="19" id="KW-0325">Glycoprotein</keyword>
<dbReference type="InterPro" id="IPR051809">
    <property type="entry name" value="Plant_receptor-like_S/T_kinase"/>
</dbReference>